<evidence type="ECO:0000313" key="2">
    <source>
        <dbReference type="Proteomes" id="UP000232722"/>
    </source>
</evidence>
<dbReference type="VEuPathDB" id="FungiDB:RhiirA1_467413"/>
<name>A0A2N0NQL5_9GLOM</name>
<accession>A0A2N0NQL5</accession>
<dbReference type="AlphaFoldDB" id="A0A2N0NQL5"/>
<comment type="caution">
    <text evidence="1">The sequence shown here is derived from an EMBL/GenBank/DDBJ whole genome shotgun (WGS) entry which is preliminary data.</text>
</comment>
<reference evidence="1 2" key="2">
    <citation type="submission" date="2017-09" db="EMBL/GenBank/DDBJ databases">
        <title>Extensive intraspecific genome diversity in a model arbuscular mycorrhizal fungus.</title>
        <authorList>
            <person name="Chen E.C."/>
            <person name="Morin E."/>
            <person name="Beaudet D."/>
            <person name="Noel J."/>
            <person name="Ndikumana S."/>
            <person name="Charron P."/>
            <person name="St-Onge C."/>
            <person name="Giorgi J."/>
            <person name="Grigoriev I.V."/>
            <person name="Roux C."/>
            <person name="Martin F.M."/>
            <person name="Corradi N."/>
        </authorList>
    </citation>
    <scope>NUCLEOTIDE SEQUENCE [LARGE SCALE GENOMIC DNA]</scope>
    <source>
        <strain evidence="1 2">A5</strain>
    </source>
</reference>
<evidence type="ECO:0000313" key="1">
    <source>
        <dbReference type="EMBL" id="PKB96864.1"/>
    </source>
</evidence>
<sequence length="195" mass="23191">MIHLMHPLKCEWLPYDDNYPYLLLEEYPECEPELLLTFYTRPPKHIAVYKSCKNFNNRYRFPFLYPIPNVINFPSSQTANPFYSAYHLPDDDSAPPYLPNNIVVPNVNFNVKIHNEDYHYTHLMAAINDHNLEALLFPNLFPNGKKHYHDNNSNSKSTCDETCSKYIKQQVLNIDSHFRLHSKWLAWLYLQLEKI</sequence>
<organism evidence="1 2">
    <name type="scientific">Rhizophagus irregularis</name>
    <dbReference type="NCBI Taxonomy" id="588596"/>
    <lineage>
        <taxon>Eukaryota</taxon>
        <taxon>Fungi</taxon>
        <taxon>Fungi incertae sedis</taxon>
        <taxon>Mucoromycota</taxon>
        <taxon>Glomeromycotina</taxon>
        <taxon>Glomeromycetes</taxon>
        <taxon>Glomerales</taxon>
        <taxon>Glomeraceae</taxon>
        <taxon>Rhizophagus</taxon>
    </lineage>
</organism>
<proteinExistence type="predicted"/>
<protein>
    <submittedName>
        <fullName evidence="1">Uncharacterized protein</fullName>
    </submittedName>
</protein>
<dbReference type="Proteomes" id="UP000232722">
    <property type="component" value="Unassembled WGS sequence"/>
</dbReference>
<gene>
    <name evidence="1" type="ORF">RhiirA5_434107</name>
</gene>
<reference evidence="1 2" key="1">
    <citation type="submission" date="2016-04" db="EMBL/GenBank/DDBJ databases">
        <title>Genome analyses suggest a sexual origin of heterokaryosis in a supposedly ancient asexual fungus.</title>
        <authorList>
            <person name="Ropars J."/>
            <person name="Sedzielewska K."/>
            <person name="Noel J."/>
            <person name="Charron P."/>
            <person name="Farinelli L."/>
            <person name="Marton T."/>
            <person name="Kruger M."/>
            <person name="Pelin A."/>
            <person name="Brachmann A."/>
            <person name="Corradi N."/>
        </authorList>
    </citation>
    <scope>NUCLEOTIDE SEQUENCE [LARGE SCALE GENOMIC DNA]</scope>
    <source>
        <strain evidence="1 2">A5</strain>
    </source>
</reference>
<dbReference type="VEuPathDB" id="FungiDB:FUN_005995"/>
<dbReference type="EMBL" id="LLXJ01003577">
    <property type="protein sequence ID" value="PKB96864.1"/>
    <property type="molecule type" value="Genomic_DNA"/>
</dbReference>
<dbReference type="VEuPathDB" id="FungiDB:RhiirFUN_021512"/>